<dbReference type="SUPFAM" id="SSF54001">
    <property type="entry name" value="Cysteine proteinases"/>
    <property type="match status" value="1"/>
</dbReference>
<protein>
    <submittedName>
        <fullName evidence="3">Transglutaminase family protein</fullName>
    </submittedName>
</protein>
<dbReference type="Pfam" id="PF01841">
    <property type="entry name" value="Transglut_core"/>
    <property type="match status" value="1"/>
</dbReference>
<evidence type="ECO:0000313" key="4">
    <source>
        <dbReference type="Proteomes" id="UP001500454"/>
    </source>
</evidence>
<dbReference type="Proteomes" id="UP001500454">
    <property type="component" value="Unassembled WGS sequence"/>
</dbReference>
<feature type="transmembrane region" description="Helical" evidence="1">
    <location>
        <begin position="7"/>
        <end position="27"/>
    </location>
</feature>
<evidence type="ECO:0000256" key="1">
    <source>
        <dbReference type="SAM" id="Phobius"/>
    </source>
</evidence>
<dbReference type="PANTHER" id="PTHR38339:SF1">
    <property type="entry name" value="TRANSGLUTAMINASE-LIKE DOMAIN-CONTAINING PROTEIN"/>
    <property type="match status" value="1"/>
</dbReference>
<keyword evidence="1" id="KW-0812">Transmembrane</keyword>
<dbReference type="PANTHER" id="PTHR38339">
    <property type="entry name" value="TRANSGLUTAMINASE DOMAIN PROTEIN"/>
    <property type="match status" value="1"/>
</dbReference>
<keyword evidence="1" id="KW-0472">Membrane</keyword>
<dbReference type="SMART" id="SM00460">
    <property type="entry name" value="TGc"/>
    <property type="match status" value="1"/>
</dbReference>
<feature type="domain" description="Transglutaminase-like" evidence="2">
    <location>
        <begin position="231"/>
        <end position="297"/>
    </location>
</feature>
<name>A0ABP8IV18_9BACT</name>
<dbReference type="InterPro" id="IPR002931">
    <property type="entry name" value="Transglutaminase-like"/>
</dbReference>
<keyword evidence="1" id="KW-1133">Transmembrane helix</keyword>
<sequence>MYLCGAADYRASLLIAALLIPVSFLRLPCWRKAIYALMLLPMLASTLPNTDVTARTPRVRRFAFEYQTTVPALPATARELDVWLPVPHTDPSQEIGELEVDSPLPYEMLAAPYGNRVLHLKVKAPQAAGFTVAMRFQVTRREHLNPAVAAGNATARKATTEPLDPNMQRWLAADGLVPLDDSIRRWARQVVTEAKAQTELDKARAIYNHVVATVKYDKTGQGWGRGDIYYACDERRGNCTDFHALFIGYCRALGIPARFSIGFPLPAERGQGEVKGYHCWAEFYTAATGWVPIDASEAAKNPAQREYFFGAHDENRVEFTRGRDLTLAPRQQAGPLNYFIYPYAELDGQPYTGLTNQFRYQDRTKK</sequence>
<dbReference type="EMBL" id="BAABHA010000002">
    <property type="protein sequence ID" value="GAA4374819.1"/>
    <property type="molecule type" value="Genomic_DNA"/>
</dbReference>
<dbReference type="Gene3D" id="3.10.620.30">
    <property type="match status" value="1"/>
</dbReference>
<evidence type="ECO:0000259" key="2">
    <source>
        <dbReference type="SMART" id="SM00460"/>
    </source>
</evidence>
<keyword evidence="4" id="KW-1185">Reference proteome</keyword>
<accession>A0ABP8IV18</accession>
<reference evidence="4" key="1">
    <citation type="journal article" date="2019" name="Int. J. Syst. Evol. Microbiol.">
        <title>The Global Catalogue of Microorganisms (GCM) 10K type strain sequencing project: providing services to taxonomists for standard genome sequencing and annotation.</title>
        <authorList>
            <consortium name="The Broad Institute Genomics Platform"/>
            <consortium name="The Broad Institute Genome Sequencing Center for Infectious Disease"/>
            <person name="Wu L."/>
            <person name="Ma J."/>
        </authorList>
    </citation>
    <scope>NUCLEOTIDE SEQUENCE [LARGE SCALE GENOMIC DNA]</scope>
    <source>
        <strain evidence="4">JCM 17924</strain>
    </source>
</reference>
<evidence type="ECO:0000313" key="3">
    <source>
        <dbReference type="EMBL" id="GAA4374819.1"/>
    </source>
</evidence>
<dbReference type="InterPro" id="IPR038765">
    <property type="entry name" value="Papain-like_cys_pep_sf"/>
</dbReference>
<organism evidence="3 4">
    <name type="scientific">Hymenobacter koreensis</name>
    <dbReference type="NCBI Taxonomy" id="1084523"/>
    <lineage>
        <taxon>Bacteria</taxon>
        <taxon>Pseudomonadati</taxon>
        <taxon>Bacteroidota</taxon>
        <taxon>Cytophagia</taxon>
        <taxon>Cytophagales</taxon>
        <taxon>Hymenobacteraceae</taxon>
        <taxon>Hymenobacter</taxon>
    </lineage>
</organism>
<proteinExistence type="predicted"/>
<gene>
    <name evidence="3" type="ORF">GCM10023186_06690</name>
</gene>
<comment type="caution">
    <text evidence="3">The sequence shown here is derived from an EMBL/GenBank/DDBJ whole genome shotgun (WGS) entry which is preliminary data.</text>
</comment>